<reference evidence="1" key="1">
    <citation type="submission" date="2022-05" db="EMBL/GenBank/DDBJ databases">
        <title>Comparative Genomics of Spacecraft Associated Microbes.</title>
        <authorList>
            <person name="Tran M.T."/>
            <person name="Wright A."/>
            <person name="Seuylemezian A."/>
            <person name="Eisen J."/>
            <person name="Coil D."/>
        </authorList>
    </citation>
    <scope>NUCLEOTIDE SEQUENCE</scope>
    <source>
        <strain evidence="1">214.1.1</strain>
    </source>
</reference>
<name>A0A9X2IMD7_9BACI</name>
<proteinExistence type="predicted"/>
<dbReference type="AlphaFoldDB" id="A0A9X2IMD7"/>
<dbReference type="Proteomes" id="UP001139179">
    <property type="component" value="Unassembled WGS sequence"/>
</dbReference>
<sequence length="123" mass="14065">MTSQLEQIKMQCQQCINQAVHVEVNGQHGYNGVVEHVDDEYVYLMVPVDENGQYLDLATMNMNAMHPNGANQAVQPMMRQQMGARYPYNPYFSPYPFYPYPPRPFGWNRLVLPLAALTALAIL</sequence>
<keyword evidence="2" id="KW-1185">Reference proteome</keyword>
<protein>
    <submittedName>
        <fullName evidence="1">Uncharacterized protein</fullName>
    </submittedName>
</protein>
<organism evidence="1 2">
    <name type="scientific">Halalkalibacter oceani</name>
    <dbReference type="NCBI Taxonomy" id="1653776"/>
    <lineage>
        <taxon>Bacteria</taxon>
        <taxon>Bacillati</taxon>
        <taxon>Bacillota</taxon>
        <taxon>Bacilli</taxon>
        <taxon>Bacillales</taxon>
        <taxon>Bacillaceae</taxon>
        <taxon>Halalkalibacter</taxon>
    </lineage>
</organism>
<evidence type="ECO:0000313" key="2">
    <source>
        <dbReference type="Proteomes" id="UP001139179"/>
    </source>
</evidence>
<gene>
    <name evidence="1" type="ORF">M3202_00895</name>
</gene>
<evidence type="ECO:0000313" key="1">
    <source>
        <dbReference type="EMBL" id="MCM3712626.1"/>
    </source>
</evidence>
<comment type="caution">
    <text evidence="1">The sequence shown here is derived from an EMBL/GenBank/DDBJ whole genome shotgun (WGS) entry which is preliminary data.</text>
</comment>
<dbReference type="RefSeq" id="WP_251195319.1">
    <property type="nucleotide sequence ID" value="NZ_JAMBOL010000001.1"/>
</dbReference>
<dbReference type="EMBL" id="JAMBOL010000001">
    <property type="protein sequence ID" value="MCM3712626.1"/>
    <property type="molecule type" value="Genomic_DNA"/>
</dbReference>
<accession>A0A9X2IMD7</accession>